<organism evidence="19 20">
    <name type="scientific">Mycobacterium intracellulare</name>
    <dbReference type="NCBI Taxonomy" id="1767"/>
    <lineage>
        <taxon>Bacteria</taxon>
        <taxon>Bacillati</taxon>
        <taxon>Actinomycetota</taxon>
        <taxon>Actinomycetes</taxon>
        <taxon>Mycobacteriales</taxon>
        <taxon>Mycobacteriaceae</taxon>
        <taxon>Mycobacterium</taxon>
        <taxon>Mycobacterium avium complex (MAC)</taxon>
    </lineage>
</organism>
<evidence type="ECO:0000256" key="8">
    <source>
        <dbReference type="ARBA" id="ARBA00022220"/>
    </source>
</evidence>
<dbReference type="Pfam" id="PF19288">
    <property type="entry name" value="CofH_C"/>
    <property type="match status" value="1"/>
</dbReference>
<dbReference type="InterPro" id="IPR019940">
    <property type="entry name" value="CofH_family"/>
</dbReference>
<keyword evidence="9" id="KW-0004">4Fe-4S</keyword>
<evidence type="ECO:0000256" key="4">
    <source>
        <dbReference type="ARBA" id="ARBA00010051"/>
    </source>
</evidence>
<comment type="similarity">
    <text evidence="5">In the N-terminal section; belongs to the radical SAM superfamily. CofG family.</text>
</comment>
<comment type="cofactor">
    <cofactor evidence="1">
        <name>[4Fe-4S] cluster</name>
        <dbReference type="ChEBI" id="CHEBI:49883"/>
    </cofactor>
</comment>
<dbReference type="PANTHER" id="PTHR43076">
    <property type="entry name" value="FO SYNTHASE (COFH)"/>
    <property type="match status" value="1"/>
</dbReference>
<dbReference type="SFLD" id="SFLDF00343">
    <property type="entry name" value="aminofutalosine_synthase_(mqnE"/>
    <property type="match status" value="1"/>
</dbReference>
<dbReference type="GO" id="GO:0141093">
    <property type="term" value="F:5-amino-6-(D-ribitylamino)uracil--L-tyrosine 4-hydroxyphenyl transferase activity"/>
    <property type="evidence" value="ECO:0007669"/>
    <property type="project" value="UniProtKB-EC"/>
</dbReference>
<evidence type="ECO:0000256" key="5">
    <source>
        <dbReference type="ARBA" id="ARBA00010826"/>
    </source>
</evidence>
<evidence type="ECO:0000256" key="15">
    <source>
        <dbReference type="ARBA" id="ARBA00023239"/>
    </source>
</evidence>
<dbReference type="GO" id="GO:0044689">
    <property type="term" value="F:7,8-didemethyl-8-hydroxy-5-deazariboflavin synthase activity"/>
    <property type="evidence" value="ECO:0007669"/>
    <property type="project" value="UniProtKB-EC"/>
</dbReference>
<dbReference type="Gene3D" id="3.20.20.70">
    <property type="entry name" value="Aldolase class I"/>
    <property type="match status" value="2"/>
</dbReference>
<evidence type="ECO:0000256" key="2">
    <source>
        <dbReference type="ARBA" id="ARBA00003692"/>
    </source>
</evidence>
<keyword evidence="11" id="KW-0949">S-adenosyl-L-methionine</keyword>
<evidence type="ECO:0000256" key="1">
    <source>
        <dbReference type="ARBA" id="ARBA00001966"/>
    </source>
</evidence>
<dbReference type="InterPro" id="IPR006638">
    <property type="entry name" value="Elp3/MiaA/NifB-like_rSAM"/>
</dbReference>
<dbReference type="SFLD" id="SFLDF00293">
    <property type="entry name" value="((2_3_4_5-tetrahydroxypentyl)a"/>
    <property type="match status" value="1"/>
</dbReference>
<dbReference type="GO" id="GO:0046872">
    <property type="term" value="F:metal ion binding"/>
    <property type="evidence" value="ECO:0007669"/>
    <property type="project" value="UniProtKB-KW"/>
</dbReference>
<dbReference type="EC" id="2.5.1.147" evidence="7"/>
<dbReference type="SFLD" id="SFLDF00294">
    <property type="entry name" value="7_8-didemethyl-8-hydroxy-5-dea"/>
    <property type="match status" value="1"/>
</dbReference>
<dbReference type="SUPFAM" id="SSF102114">
    <property type="entry name" value="Radical SAM enzymes"/>
    <property type="match status" value="2"/>
</dbReference>
<dbReference type="HAMAP" id="MF_01612">
    <property type="entry name" value="FO_synth_sub2"/>
    <property type="match status" value="1"/>
</dbReference>
<proteinExistence type="inferred from homology"/>
<evidence type="ECO:0000313" key="19">
    <source>
        <dbReference type="EMBL" id="BCO98454.1"/>
    </source>
</evidence>
<keyword evidence="14" id="KW-0411">Iron-sulfur</keyword>
<evidence type="ECO:0000313" key="20">
    <source>
        <dbReference type="Proteomes" id="UP000595205"/>
    </source>
</evidence>
<evidence type="ECO:0000256" key="7">
    <source>
        <dbReference type="ARBA" id="ARBA00012289"/>
    </source>
</evidence>
<comment type="similarity">
    <text evidence="4">In the C-terminal section; belongs to the radical SAM superfamily. CofH family.</text>
</comment>
<reference evidence="19 20" key="1">
    <citation type="submission" date="2020-12" db="EMBL/GenBank/DDBJ databases">
        <title>Genome sequence of clinical Mycobacterium intracellulare strains.</title>
        <authorList>
            <person name="Tateishi Y."/>
            <person name="Matsumoto S."/>
            <person name="Fukushima Y."/>
            <person name="Nakajima C."/>
            <person name="Suzuki Y."/>
        </authorList>
    </citation>
    <scope>NUCLEOTIDE SEQUENCE [LARGE SCALE GENOMIC DNA]</scope>
    <source>
        <strain evidence="19 20">M018</strain>
    </source>
</reference>
<dbReference type="UniPathway" id="UPA00072"/>
<evidence type="ECO:0000256" key="14">
    <source>
        <dbReference type="ARBA" id="ARBA00023014"/>
    </source>
</evidence>
<dbReference type="Pfam" id="PF04055">
    <property type="entry name" value="Radical_SAM"/>
    <property type="match status" value="2"/>
</dbReference>
<keyword evidence="15" id="KW-0456">Lyase</keyword>
<dbReference type="NCBIfam" id="TIGR00423">
    <property type="entry name" value="CofH family radical SAM protein"/>
    <property type="match status" value="1"/>
</dbReference>
<keyword evidence="10" id="KW-0808">Transferase</keyword>
<dbReference type="RefSeq" id="WP_372458345.1">
    <property type="nucleotide sequence ID" value="NZ_AP024255.1"/>
</dbReference>
<dbReference type="SMART" id="SM00729">
    <property type="entry name" value="Elp3"/>
    <property type="match status" value="1"/>
</dbReference>
<dbReference type="InterPro" id="IPR019939">
    <property type="entry name" value="CofG_family"/>
</dbReference>
<evidence type="ECO:0000256" key="12">
    <source>
        <dbReference type="ARBA" id="ARBA00022723"/>
    </source>
</evidence>
<protein>
    <recommendedName>
        <fullName evidence="8">FO synthase</fullName>
        <ecNumber evidence="7">2.5.1.147</ecNumber>
        <ecNumber evidence="6">4.3.1.32</ecNumber>
    </recommendedName>
</protein>
<evidence type="ECO:0000256" key="17">
    <source>
        <dbReference type="ARBA" id="ARBA00048974"/>
    </source>
</evidence>
<dbReference type="SFLD" id="SFLDG01389">
    <property type="entry name" value="menaquinone_synthsis_involved"/>
    <property type="match status" value="1"/>
</dbReference>
<sequence length="880" mass="94716">MLGRTDEIRSWGSYTKVLLTPGEEPTALPDPQIPAKASASRADASALRRVLRRARDGVALNVDEAALAMTARGADLADLCASAARVRDAGLESAGRRGPGGGLPITYSRKVFIPVTHLCRDTCHYCTFVTVPGKLRAQGAGMYLEPDEILDIARRGGELGCKEALFTLGDRPEDRWPEAREWLGQRGYDSTLSYVRAMAIRVLEETGLLPHLNPGVMSWSEMARLKPVAPSMGMMLETTSRRLFETKGLAHYGSPDKDPAVRLRALTDAGRLSIPFTTGLLVGIGETLAERADTLHAIRKSHKEFGHVQEVIVQNFRAKEHTAMAAVPDAGIEDYLATVAVARLVLGPGMRIQAPPNLVSREQCLALVGAGVDDWGGVSPLTPDHVNPERPWPALDELAAVTAEAGYELVQRLTAQPKYVQGGAAWIDPRVSGHVAALADPATGLARDVNPVGLPWQEPDDVGSVGRVDLNAAIDSEGRNTETRSDIDSAFGDWESIRAHVHELAAQGATAPERLDTDVLAALRSAERDPAGCSDNEYLSLATADGPALEAVAALADSLRRDTVGDDVTFVVNRNINFTNICYTGCRFCAFAQRKGDADAYSLSTDEVADRAWEAHVEGATEVCMQGGIDPELPVTGYADLVRAVKARVPSMHVHAFSPMEIANGVTKSGLSVRDWLTSLREAGLDTIPGTAAEILDDEVRWVLTKGKLPTSMWIEIVTTAHEVGLRSSSTMMYGHVDSPRHWVGHLNVLRDIQDRTGGFTEFVPLPFVHQSSPLYLAGAARPGPTHRDNRAVHALARIMLHGRISQIQTSWVKLGVERTQVMLGGGANDLGGTLMEETISRMAGSEHGSAKTVAELTAIAEGIGRPARQRTTDYTPLAA</sequence>
<dbReference type="EC" id="4.3.1.32" evidence="6"/>
<evidence type="ECO:0000256" key="11">
    <source>
        <dbReference type="ARBA" id="ARBA00022691"/>
    </source>
</evidence>
<gene>
    <name evidence="19" type="primary">fbiC</name>
    <name evidence="19" type="ORF">MINTM018_12240</name>
</gene>
<feature type="domain" description="Radical SAM core" evidence="18">
    <location>
        <begin position="105"/>
        <end position="357"/>
    </location>
</feature>
<dbReference type="SFLD" id="SFLDG01388">
    <property type="entry name" value="7_8-didemethyl-8-hydroxy-5-dea"/>
    <property type="match status" value="2"/>
</dbReference>
<dbReference type="EMBL" id="AP024255">
    <property type="protein sequence ID" value="BCO98454.1"/>
    <property type="molecule type" value="Genomic_DNA"/>
</dbReference>
<dbReference type="InterPro" id="IPR058240">
    <property type="entry name" value="rSAM_sf"/>
</dbReference>
<dbReference type="SFLD" id="SFLDG01064">
    <property type="entry name" value="F420__menaquinone_cofactor_bio"/>
    <property type="match status" value="3"/>
</dbReference>
<comment type="pathway">
    <text evidence="3">Cofactor biosynthesis; coenzyme F0 biosynthesis.</text>
</comment>
<comment type="catalytic activity">
    <reaction evidence="17">
        <text>5-amino-5-(4-hydroxybenzyl)-6-(D-ribitylimino)-5,6-dihydrouracil + S-adenosyl-L-methionine = 7,8-didemethyl-8-hydroxy-5-deazariboflavin + 5'-deoxyadenosine + L-methionine + NH4(+) + H(+)</text>
        <dbReference type="Rhea" id="RHEA:55204"/>
        <dbReference type="ChEBI" id="CHEBI:15378"/>
        <dbReference type="ChEBI" id="CHEBI:17319"/>
        <dbReference type="ChEBI" id="CHEBI:28938"/>
        <dbReference type="ChEBI" id="CHEBI:57844"/>
        <dbReference type="ChEBI" id="CHEBI:59789"/>
        <dbReference type="ChEBI" id="CHEBI:59904"/>
        <dbReference type="ChEBI" id="CHEBI:85936"/>
        <dbReference type="EC" id="4.3.1.32"/>
    </reaction>
</comment>
<evidence type="ECO:0000256" key="6">
    <source>
        <dbReference type="ARBA" id="ARBA00012126"/>
    </source>
</evidence>
<name>A0A7R7MR26_MYCIT</name>
<dbReference type="CDD" id="cd01335">
    <property type="entry name" value="Radical_SAM"/>
    <property type="match status" value="2"/>
</dbReference>
<evidence type="ECO:0000256" key="16">
    <source>
        <dbReference type="ARBA" id="ARBA00048468"/>
    </source>
</evidence>
<dbReference type="HAMAP" id="MF_01611">
    <property type="entry name" value="FO_synth_sub1"/>
    <property type="match status" value="1"/>
</dbReference>
<dbReference type="Proteomes" id="UP000595205">
    <property type="component" value="Chromosome"/>
</dbReference>
<dbReference type="InterPro" id="IPR020050">
    <property type="entry name" value="FO_synthase_su2"/>
</dbReference>
<dbReference type="NCBIfam" id="TIGR03550">
    <property type="entry name" value="F420_cofG"/>
    <property type="match status" value="1"/>
</dbReference>
<dbReference type="AlphaFoldDB" id="A0A7R7MR26"/>
<dbReference type="GO" id="GO:0051539">
    <property type="term" value="F:4 iron, 4 sulfur cluster binding"/>
    <property type="evidence" value="ECO:0007669"/>
    <property type="project" value="UniProtKB-KW"/>
</dbReference>
<dbReference type="InterPro" id="IPR034405">
    <property type="entry name" value="F420"/>
</dbReference>
<evidence type="ECO:0000256" key="10">
    <source>
        <dbReference type="ARBA" id="ARBA00022679"/>
    </source>
</evidence>
<evidence type="ECO:0000256" key="13">
    <source>
        <dbReference type="ARBA" id="ARBA00023004"/>
    </source>
</evidence>
<dbReference type="NCBIfam" id="NF004884">
    <property type="entry name" value="PRK06245.1"/>
    <property type="match status" value="1"/>
</dbReference>
<dbReference type="InterPro" id="IPR045567">
    <property type="entry name" value="CofH/MnqC-like_C"/>
</dbReference>
<dbReference type="PROSITE" id="PS51918">
    <property type="entry name" value="RADICAL_SAM"/>
    <property type="match status" value="2"/>
</dbReference>
<keyword evidence="12" id="KW-0479">Metal-binding</keyword>
<dbReference type="InterPro" id="IPR013785">
    <property type="entry name" value="Aldolase_TIM"/>
</dbReference>
<comment type="function">
    <text evidence="2">Catalyzes the radical-mediated synthesis of 7,8-didemethyl-8-hydroxy-5-deazariboflavin (FO) from 5-amino-6-(D-ribitylamino)uracil and L-tyrosine.</text>
</comment>
<keyword evidence="13" id="KW-0408">Iron</keyword>
<dbReference type="PANTHER" id="PTHR43076:SF1">
    <property type="entry name" value="LIPOYL SYNTHASE 2"/>
    <property type="match status" value="1"/>
</dbReference>
<evidence type="ECO:0000256" key="3">
    <source>
        <dbReference type="ARBA" id="ARBA00004712"/>
    </source>
</evidence>
<dbReference type="InterPro" id="IPR007197">
    <property type="entry name" value="rSAM"/>
</dbReference>
<dbReference type="SFLD" id="SFLDS00029">
    <property type="entry name" value="Radical_SAM"/>
    <property type="match status" value="3"/>
</dbReference>
<evidence type="ECO:0000259" key="18">
    <source>
        <dbReference type="PROSITE" id="PS51918"/>
    </source>
</evidence>
<comment type="catalytic activity">
    <reaction evidence="16">
        <text>5-amino-6-(D-ribitylamino)uracil + L-tyrosine + S-adenosyl-L-methionine = 5-amino-5-(4-hydroxybenzyl)-6-(D-ribitylimino)-5,6-dihydrouracil + 2-iminoacetate + 5'-deoxyadenosine + L-methionine + H(+)</text>
        <dbReference type="Rhea" id="RHEA:55200"/>
        <dbReference type="ChEBI" id="CHEBI:15378"/>
        <dbReference type="ChEBI" id="CHEBI:15934"/>
        <dbReference type="ChEBI" id="CHEBI:17319"/>
        <dbReference type="ChEBI" id="CHEBI:57844"/>
        <dbReference type="ChEBI" id="CHEBI:58315"/>
        <dbReference type="ChEBI" id="CHEBI:59789"/>
        <dbReference type="ChEBI" id="CHEBI:77846"/>
        <dbReference type="ChEBI" id="CHEBI:85936"/>
        <dbReference type="EC" id="2.5.1.147"/>
    </reaction>
</comment>
<dbReference type="FunFam" id="3.20.20.70:FF:000134">
    <property type="entry name" value="7,8-didemethyl-8-hydroxy-5-deazariboflavin synthase"/>
    <property type="match status" value="1"/>
</dbReference>
<evidence type="ECO:0000256" key="9">
    <source>
        <dbReference type="ARBA" id="ARBA00022485"/>
    </source>
</evidence>
<accession>A0A7R7MR26</accession>
<dbReference type="NCBIfam" id="NF005609">
    <property type="entry name" value="PRK07360.1"/>
    <property type="match status" value="1"/>
</dbReference>
<feature type="domain" description="Radical SAM core" evidence="18">
    <location>
        <begin position="568"/>
        <end position="809"/>
    </location>
</feature>
<dbReference type="NCBIfam" id="TIGR03551">
    <property type="entry name" value="F420_cofH"/>
    <property type="match status" value="1"/>
</dbReference>
<dbReference type="NCBIfam" id="NF006687">
    <property type="entry name" value="PRK09234.1"/>
    <property type="match status" value="1"/>
</dbReference>